<name>B9XSB7_PEDPL</name>
<comment type="caution">
    <text evidence="2">The sequence shown here is derived from an EMBL/GenBank/DDBJ whole genome shotgun (WGS) entry which is preliminary data.</text>
</comment>
<proteinExistence type="predicted"/>
<feature type="transmembrane region" description="Helical" evidence="1">
    <location>
        <begin position="176"/>
        <end position="195"/>
    </location>
</feature>
<dbReference type="PANTHER" id="PTHR37422:SF17">
    <property type="entry name" value="O-ANTIGEN LIGASE"/>
    <property type="match status" value="1"/>
</dbReference>
<keyword evidence="1" id="KW-0812">Transmembrane</keyword>
<dbReference type="InterPro" id="IPR051533">
    <property type="entry name" value="WaaL-like"/>
</dbReference>
<protein>
    <recommendedName>
        <fullName evidence="4">O-antigen polymerase</fullName>
    </recommendedName>
</protein>
<feature type="transmembrane region" description="Helical" evidence="1">
    <location>
        <begin position="136"/>
        <end position="164"/>
    </location>
</feature>
<feature type="transmembrane region" description="Helical" evidence="1">
    <location>
        <begin position="285"/>
        <end position="311"/>
    </location>
</feature>
<feature type="transmembrane region" description="Helical" evidence="1">
    <location>
        <begin position="323"/>
        <end position="343"/>
    </location>
</feature>
<feature type="transmembrane region" description="Helical" evidence="1">
    <location>
        <begin position="51"/>
        <end position="69"/>
    </location>
</feature>
<reference evidence="2 3" key="1">
    <citation type="journal article" date="2011" name="J. Bacteriol.">
        <title>Genome sequence of 'Pedosphaera parvula' Ellin514, an aerobic Verrucomicrobial isolate from pasture soil.</title>
        <authorList>
            <person name="Kant R."/>
            <person name="van Passel M.W."/>
            <person name="Sangwan P."/>
            <person name="Palva A."/>
            <person name="Lucas S."/>
            <person name="Copeland A."/>
            <person name="Lapidus A."/>
            <person name="Glavina Del Rio T."/>
            <person name="Dalin E."/>
            <person name="Tice H."/>
            <person name="Bruce D."/>
            <person name="Goodwin L."/>
            <person name="Pitluck S."/>
            <person name="Chertkov O."/>
            <person name="Larimer F.W."/>
            <person name="Land M.L."/>
            <person name="Hauser L."/>
            <person name="Brettin T.S."/>
            <person name="Detter J.C."/>
            <person name="Han S."/>
            <person name="de Vos W.M."/>
            <person name="Janssen P.H."/>
            <person name="Smidt H."/>
        </authorList>
    </citation>
    <scope>NUCLEOTIDE SEQUENCE [LARGE SCALE GENOMIC DNA]</scope>
    <source>
        <strain evidence="2 3">Ellin514</strain>
    </source>
</reference>
<evidence type="ECO:0000256" key="1">
    <source>
        <dbReference type="SAM" id="Phobius"/>
    </source>
</evidence>
<sequence>MCITALVTGGVGLRSLGSDTFGGKKYVYLISAIAGYFALACQKIPKERAKFWILLFFLPGLTWVVGYLSSASGSLGFLQNLFPSDSIVDDGGDPTVFVDYIHRAGDMATAALALFCALMAYHGIKGILDLKKPWRLLLLGLTLAVSLFAGFRSMLVLLSLTFIVQFYFEGLFKTRYFLILLMGGILVCSVTLPVVHKLPLSVQRTLSFLPINVDPVARRDAESSTAWRVDMWKELMPLVPKYLIKGKGYGLNPDELFMAWESSSRGHVGSAEISLMAGDYHSGPLSLIIPFGIFGVIAFLWFLGASFMVLYRNYRHGDPVLRQINTFLLAYFTVRVFHFFFIFGSIHSDLFFFTGLIGLSVSLNQGAGQPIVELEATREVEI</sequence>
<dbReference type="Proteomes" id="UP000003688">
    <property type="component" value="Unassembled WGS sequence"/>
</dbReference>
<keyword evidence="1" id="KW-1133">Transmembrane helix</keyword>
<organism evidence="2 3">
    <name type="scientific">Pedosphaera parvula (strain Ellin514)</name>
    <dbReference type="NCBI Taxonomy" id="320771"/>
    <lineage>
        <taxon>Bacteria</taxon>
        <taxon>Pseudomonadati</taxon>
        <taxon>Verrucomicrobiota</taxon>
        <taxon>Pedosphaerae</taxon>
        <taxon>Pedosphaerales</taxon>
        <taxon>Pedosphaeraceae</taxon>
        <taxon>Pedosphaera</taxon>
    </lineage>
</organism>
<accession>B9XSB7</accession>
<keyword evidence="3" id="KW-1185">Reference proteome</keyword>
<evidence type="ECO:0000313" key="2">
    <source>
        <dbReference type="EMBL" id="EEF57250.1"/>
    </source>
</evidence>
<feature type="transmembrane region" description="Helical" evidence="1">
    <location>
        <begin position="27"/>
        <end position="44"/>
    </location>
</feature>
<dbReference type="EMBL" id="ABOX02000077">
    <property type="protein sequence ID" value="EEF57250.1"/>
    <property type="molecule type" value="Genomic_DNA"/>
</dbReference>
<gene>
    <name evidence="2" type="ORF">Cflav_PD0403</name>
</gene>
<keyword evidence="1" id="KW-0472">Membrane</keyword>
<dbReference type="AlphaFoldDB" id="B9XSB7"/>
<evidence type="ECO:0008006" key="4">
    <source>
        <dbReference type="Google" id="ProtNLM"/>
    </source>
</evidence>
<dbReference type="PANTHER" id="PTHR37422">
    <property type="entry name" value="TEICHURONIC ACID BIOSYNTHESIS PROTEIN TUAE"/>
    <property type="match status" value="1"/>
</dbReference>
<evidence type="ECO:0000313" key="3">
    <source>
        <dbReference type="Proteomes" id="UP000003688"/>
    </source>
</evidence>